<sequence>MGEISVTPAFVKELYHDLARKYHSHGTKIEQIWRSFDQNQREKAVKAGAAEGAILADPKDRTLGNMYKLIPEWNLQDLLQPESDYLLDHLKHRATNSLRDQYQSGVHGTAGDRVFVLENIDHLGRTRSTRGGFMLFINDAEYGESFVFEETPDRDRMMTELSAAINTGCCVSLLTGELILQRQSYLLLALNILIEDILEEGSSSREKALRFKKPEETAHTALSAMSTDAKPRKVSLQDVLALALDQKNNLEDYSSLCRTEPVFLAHAVNNWFFSQPGLVPDEKGRVMPLVTDKYISMSIFEVIHDSVIGAAIWDYVYRHLQVLSQKINDRHCRAIILQEMANICHFERCRVHKLFKRFVQMGSGSKYFKRVSGVYDDDCARVTMKIKPDVLTRKNPQLHYILRLCQSPKDVAPVVDWIKKLDCFHQTHATETTRMLERELDAFGNLAVTTGFIQNLMNSLSLPPINPRKGQIYS</sequence>
<dbReference type="Proteomes" id="UP000001699">
    <property type="component" value="Unassembled WGS sequence"/>
</dbReference>
<dbReference type="PANTHER" id="PTHR40788:SF1">
    <property type="entry name" value="IPA PROTEIN"/>
    <property type="match status" value="1"/>
</dbReference>
<reference evidence="1 2" key="1">
    <citation type="journal article" date="2008" name="PLoS Genet.">
        <title>Genomic islands in the pathogenic filamentous fungus Aspergillus fumigatus.</title>
        <authorList>
            <person name="Fedorova N.D."/>
            <person name="Khaldi N."/>
            <person name="Joardar V.S."/>
            <person name="Maiti R."/>
            <person name="Amedeo P."/>
            <person name="Anderson M.J."/>
            <person name="Crabtree J."/>
            <person name="Silva J.C."/>
            <person name="Badger J.H."/>
            <person name="Albarraq A."/>
            <person name="Angiuoli S."/>
            <person name="Bussey H."/>
            <person name="Bowyer P."/>
            <person name="Cotty P.J."/>
            <person name="Dyer P.S."/>
            <person name="Egan A."/>
            <person name="Galens K."/>
            <person name="Fraser-Liggett C.M."/>
            <person name="Haas B.J."/>
            <person name="Inman J.M."/>
            <person name="Kent R."/>
            <person name="Lemieux S."/>
            <person name="Malavazi I."/>
            <person name="Orvis J."/>
            <person name="Roemer T."/>
            <person name="Ronning C.M."/>
            <person name="Sundaram J.P."/>
            <person name="Sutton G."/>
            <person name="Turner G."/>
            <person name="Venter J.C."/>
            <person name="White O.R."/>
            <person name="Whitty B.R."/>
            <person name="Youngman P."/>
            <person name="Wolfe K.H."/>
            <person name="Goldman G.H."/>
            <person name="Wortman J.R."/>
            <person name="Jiang B."/>
            <person name="Denning D.W."/>
            <person name="Nierman W.C."/>
        </authorList>
    </citation>
    <scope>NUCLEOTIDE SEQUENCE [LARGE SCALE GENOMIC DNA]</scope>
    <source>
        <strain evidence="2">CBS 144.89 / FGSC A1163 / CEA10</strain>
    </source>
</reference>
<evidence type="ECO:0000313" key="2">
    <source>
        <dbReference type="Proteomes" id="UP000001699"/>
    </source>
</evidence>
<dbReference type="VEuPathDB" id="FungiDB:AFUB_080090"/>
<name>B0Y981_ASPFC</name>
<accession>B0Y981</accession>
<organism evidence="1 2">
    <name type="scientific">Aspergillus fumigatus (strain CBS 144.89 / FGSC A1163 / CEA10)</name>
    <name type="common">Neosartorya fumigata</name>
    <dbReference type="NCBI Taxonomy" id="451804"/>
    <lineage>
        <taxon>Eukaryota</taxon>
        <taxon>Fungi</taxon>
        <taxon>Dikarya</taxon>
        <taxon>Ascomycota</taxon>
        <taxon>Pezizomycotina</taxon>
        <taxon>Eurotiomycetes</taxon>
        <taxon>Eurotiomycetidae</taxon>
        <taxon>Eurotiales</taxon>
        <taxon>Aspergillaceae</taxon>
        <taxon>Aspergillus</taxon>
        <taxon>Aspergillus subgen. Fumigati</taxon>
    </lineage>
</organism>
<proteinExistence type="predicted"/>
<dbReference type="HOGENOM" id="CLU_576135_0_0_1"/>
<dbReference type="PANTHER" id="PTHR40788">
    <property type="entry name" value="CLR5 DOMAIN-CONTAINING PROTEIN-RELATED"/>
    <property type="match status" value="1"/>
</dbReference>
<gene>
    <name evidence="1" type="ORF">AFUB_080090</name>
</gene>
<protein>
    <submittedName>
        <fullName evidence="1">Uncharacterized protein</fullName>
    </submittedName>
</protein>
<keyword evidence="2" id="KW-1185">Reference proteome</keyword>
<dbReference type="OrthoDB" id="2922289at2759"/>
<dbReference type="EMBL" id="DS499600">
    <property type="protein sequence ID" value="EDP48574.1"/>
    <property type="molecule type" value="Genomic_DNA"/>
</dbReference>
<dbReference type="PhylomeDB" id="B0Y981"/>
<evidence type="ECO:0000313" key="1">
    <source>
        <dbReference type="EMBL" id="EDP48574.1"/>
    </source>
</evidence>
<dbReference type="AlphaFoldDB" id="B0Y981"/>